<evidence type="ECO:0000259" key="2">
    <source>
        <dbReference type="Pfam" id="PF13649"/>
    </source>
</evidence>
<dbReference type="Pfam" id="PF13649">
    <property type="entry name" value="Methyltransf_25"/>
    <property type="match status" value="1"/>
</dbReference>
<reference evidence="3" key="2">
    <citation type="submission" date="2020-09" db="EMBL/GenBank/DDBJ databases">
        <authorList>
            <person name="Sun Q."/>
            <person name="Ohkuma M."/>
        </authorList>
    </citation>
    <scope>NUCLEOTIDE SEQUENCE</scope>
    <source>
        <strain evidence="3">JCM 3313</strain>
    </source>
</reference>
<dbReference type="CDD" id="cd02440">
    <property type="entry name" value="AdoMet_MTases"/>
    <property type="match status" value="1"/>
</dbReference>
<proteinExistence type="predicted"/>
<sequence>MVGYDAEFWEQHYRTLDPAWGTSPNQTMVDTISALFPGAGAALELGAGHGGDALWLAAEGWTVTAVDVAQTAVDRIARHATERGLSDRVHAIRRDAATQPLPAGPFDLVFGSFFYAPGRDSIWRRAAETVEPGGALIIVDHGSSAPWSWNPVSHAHPTPQQVADALDLGSAWHAELLDTRTRLATGPGGQRAEVTDTIVAMRRKAA</sequence>
<accession>A0A918AQT9</accession>
<gene>
    <name evidence="3" type="ORF">GCM10010185_55050</name>
</gene>
<dbReference type="RefSeq" id="WP_189226205.1">
    <property type="nucleotide sequence ID" value="NZ_BMRG01000014.1"/>
</dbReference>
<organism evidence="3 4">
    <name type="scientific">Saccharothrix coeruleofusca</name>
    <dbReference type="NCBI Taxonomy" id="33919"/>
    <lineage>
        <taxon>Bacteria</taxon>
        <taxon>Bacillati</taxon>
        <taxon>Actinomycetota</taxon>
        <taxon>Actinomycetes</taxon>
        <taxon>Pseudonocardiales</taxon>
        <taxon>Pseudonocardiaceae</taxon>
        <taxon>Saccharothrix</taxon>
    </lineage>
</organism>
<dbReference type="GO" id="GO:0032259">
    <property type="term" value="P:methylation"/>
    <property type="evidence" value="ECO:0007669"/>
    <property type="project" value="UniProtKB-KW"/>
</dbReference>
<dbReference type="InterPro" id="IPR029063">
    <property type="entry name" value="SAM-dependent_MTases_sf"/>
</dbReference>
<dbReference type="PANTHER" id="PTHR43861">
    <property type="entry name" value="TRANS-ACONITATE 2-METHYLTRANSFERASE-RELATED"/>
    <property type="match status" value="1"/>
</dbReference>
<dbReference type="AlphaFoldDB" id="A0A918AQT9"/>
<evidence type="ECO:0000313" key="3">
    <source>
        <dbReference type="EMBL" id="GGP74467.1"/>
    </source>
</evidence>
<dbReference type="Gene3D" id="3.40.50.150">
    <property type="entry name" value="Vaccinia Virus protein VP39"/>
    <property type="match status" value="1"/>
</dbReference>
<dbReference type="SUPFAM" id="SSF53335">
    <property type="entry name" value="S-adenosyl-L-methionine-dependent methyltransferases"/>
    <property type="match status" value="1"/>
</dbReference>
<dbReference type="GO" id="GO:0008168">
    <property type="term" value="F:methyltransferase activity"/>
    <property type="evidence" value="ECO:0007669"/>
    <property type="project" value="UniProtKB-KW"/>
</dbReference>
<keyword evidence="1" id="KW-0808">Transferase</keyword>
<evidence type="ECO:0000313" key="4">
    <source>
        <dbReference type="Proteomes" id="UP000639606"/>
    </source>
</evidence>
<feature type="domain" description="Methyltransferase" evidence="2">
    <location>
        <begin position="43"/>
        <end position="134"/>
    </location>
</feature>
<keyword evidence="4" id="KW-1185">Reference proteome</keyword>
<keyword evidence="3" id="KW-0489">Methyltransferase</keyword>
<name>A0A918AQT9_9PSEU</name>
<protein>
    <submittedName>
        <fullName evidence="3">Methyltransferase</fullName>
    </submittedName>
</protein>
<dbReference type="InterPro" id="IPR041698">
    <property type="entry name" value="Methyltransf_25"/>
</dbReference>
<dbReference type="EMBL" id="BMRG01000014">
    <property type="protein sequence ID" value="GGP74467.1"/>
    <property type="molecule type" value="Genomic_DNA"/>
</dbReference>
<comment type="caution">
    <text evidence="3">The sequence shown here is derived from an EMBL/GenBank/DDBJ whole genome shotgun (WGS) entry which is preliminary data.</text>
</comment>
<evidence type="ECO:0000256" key="1">
    <source>
        <dbReference type="ARBA" id="ARBA00022679"/>
    </source>
</evidence>
<reference evidence="3" key="1">
    <citation type="journal article" date="2014" name="Int. J. Syst. Evol. Microbiol.">
        <title>Complete genome sequence of Corynebacterium casei LMG S-19264T (=DSM 44701T), isolated from a smear-ripened cheese.</title>
        <authorList>
            <consortium name="US DOE Joint Genome Institute (JGI-PGF)"/>
            <person name="Walter F."/>
            <person name="Albersmeier A."/>
            <person name="Kalinowski J."/>
            <person name="Ruckert C."/>
        </authorList>
    </citation>
    <scope>NUCLEOTIDE SEQUENCE</scope>
    <source>
        <strain evidence="3">JCM 3313</strain>
    </source>
</reference>
<dbReference type="Proteomes" id="UP000639606">
    <property type="component" value="Unassembled WGS sequence"/>
</dbReference>